<dbReference type="EMBL" id="BQNB010015509">
    <property type="protein sequence ID" value="GJT40850.1"/>
    <property type="molecule type" value="Genomic_DNA"/>
</dbReference>
<evidence type="ECO:0000256" key="1">
    <source>
        <dbReference type="SAM" id="MobiDB-lite"/>
    </source>
</evidence>
<reference evidence="2" key="1">
    <citation type="journal article" date="2022" name="Int. J. Mol. Sci.">
        <title>Draft Genome of Tanacetum Coccineum: Genomic Comparison of Closely Related Tanacetum-Family Plants.</title>
        <authorList>
            <person name="Yamashiro T."/>
            <person name="Shiraishi A."/>
            <person name="Nakayama K."/>
            <person name="Satake H."/>
        </authorList>
    </citation>
    <scope>NUCLEOTIDE SEQUENCE</scope>
</reference>
<accession>A0ABQ5DNT1</accession>
<evidence type="ECO:0000313" key="2">
    <source>
        <dbReference type="EMBL" id="GJT40850.1"/>
    </source>
</evidence>
<name>A0ABQ5DNT1_9ASTR</name>
<dbReference type="Proteomes" id="UP001151760">
    <property type="component" value="Unassembled WGS sequence"/>
</dbReference>
<feature type="region of interest" description="Disordered" evidence="1">
    <location>
        <begin position="42"/>
        <end position="64"/>
    </location>
</feature>
<sequence length="191" mass="21182">MPTEVHQAVETVTTSNELDLLFGLLFDEYFNIENQVVSKSSVVTTTDESNKRQQQPDSTSSTSTLATTVTADGNFDFDLQSCALSIQSLNTTKQFGTKPEIDIRRRDGATKVLDSCDTQILLGIIFELIRQNTNENQDGNEKDKVCYCGSTRCEENKVNEARGAKDTLGYSFGESCIKDLESLHLGIFVMI</sequence>
<protein>
    <recommendedName>
        <fullName evidence="4">Post-SET domain-containing protein</fullName>
    </recommendedName>
</protein>
<gene>
    <name evidence="2" type="ORF">Tco_0940715</name>
</gene>
<proteinExistence type="predicted"/>
<comment type="caution">
    <text evidence="2">The sequence shown here is derived from an EMBL/GenBank/DDBJ whole genome shotgun (WGS) entry which is preliminary data.</text>
</comment>
<keyword evidence="3" id="KW-1185">Reference proteome</keyword>
<evidence type="ECO:0008006" key="4">
    <source>
        <dbReference type="Google" id="ProtNLM"/>
    </source>
</evidence>
<evidence type="ECO:0000313" key="3">
    <source>
        <dbReference type="Proteomes" id="UP001151760"/>
    </source>
</evidence>
<organism evidence="2 3">
    <name type="scientific">Tanacetum coccineum</name>
    <dbReference type="NCBI Taxonomy" id="301880"/>
    <lineage>
        <taxon>Eukaryota</taxon>
        <taxon>Viridiplantae</taxon>
        <taxon>Streptophyta</taxon>
        <taxon>Embryophyta</taxon>
        <taxon>Tracheophyta</taxon>
        <taxon>Spermatophyta</taxon>
        <taxon>Magnoliopsida</taxon>
        <taxon>eudicotyledons</taxon>
        <taxon>Gunneridae</taxon>
        <taxon>Pentapetalae</taxon>
        <taxon>asterids</taxon>
        <taxon>campanulids</taxon>
        <taxon>Asterales</taxon>
        <taxon>Asteraceae</taxon>
        <taxon>Asteroideae</taxon>
        <taxon>Anthemideae</taxon>
        <taxon>Anthemidinae</taxon>
        <taxon>Tanacetum</taxon>
    </lineage>
</organism>
<reference evidence="2" key="2">
    <citation type="submission" date="2022-01" db="EMBL/GenBank/DDBJ databases">
        <authorList>
            <person name="Yamashiro T."/>
            <person name="Shiraishi A."/>
            <person name="Satake H."/>
            <person name="Nakayama K."/>
        </authorList>
    </citation>
    <scope>NUCLEOTIDE SEQUENCE</scope>
</reference>